<protein>
    <submittedName>
        <fullName evidence="4">Hydroxypyruvate isomerase</fullName>
        <ecNumber evidence="4">5.3.1.22</ecNumber>
    </submittedName>
</protein>
<keyword evidence="5" id="KW-1185">Reference proteome</keyword>
<keyword evidence="2" id="KW-0812">Transmembrane</keyword>
<dbReference type="PANTHER" id="PTHR43489:SF3">
    <property type="entry name" value="XYLOSE ISOMERASE DOMAIN PROTEIN TIM BARREL"/>
    <property type="match status" value="1"/>
</dbReference>
<dbReference type="Proteomes" id="UP000023435">
    <property type="component" value="Unassembled WGS sequence"/>
</dbReference>
<proteinExistence type="predicted"/>
<dbReference type="SUPFAM" id="SSF51658">
    <property type="entry name" value="Xylose isomerase-like"/>
    <property type="match status" value="1"/>
</dbReference>
<comment type="caution">
    <text evidence="4">The sequence shown here is derived from an EMBL/GenBank/DDBJ whole genome shotgun (WGS) entry which is preliminary data.</text>
</comment>
<dbReference type="AlphaFoldDB" id="A0A120AHF8"/>
<feature type="domain" description="Xylose isomerase-like TIM barrel" evidence="3">
    <location>
        <begin position="134"/>
        <end position="314"/>
    </location>
</feature>
<evidence type="ECO:0000313" key="4">
    <source>
        <dbReference type="EMBL" id="KWS06097.1"/>
    </source>
</evidence>
<dbReference type="InterPro" id="IPR050417">
    <property type="entry name" value="Sugar_Epim/Isomerase"/>
</dbReference>
<dbReference type="Pfam" id="PF01261">
    <property type="entry name" value="AP_endonuc_2"/>
    <property type="match status" value="1"/>
</dbReference>
<sequence>MRIARQRRCIESFAWENFRLWFEDAGMSSLNPKLTRRNAIGAALMAGVGLAAGGVGPGLAAEKPLKGNLKHSVARWTFPKQSVAELCQTVKGIGFSAIDLVGPEDWPTLKAHGVFSSMCNGAEIGLTKGFAATEFHDQLVERYTRHIDLVADAGYRNLICFSGNRNAMDPAERMANAEAGLKRILGHAEKRGVMLVMELLNSRVDHPDYLCDHSAWGIELCKRIGSDNFGLLYDIYHMQIMEGDIIASIRKNHAFFKHYHTAGVPGRHEIGEDQELNYPAICRAIRDTGFDGYLAQEFMPQAPDPVASLREAIRLCDV</sequence>
<keyword evidence="2" id="KW-0472">Membrane</keyword>
<name>A0A120AHF8_9GAMM</name>
<reference evidence="4 5" key="1">
    <citation type="journal article" date="2014" name="Genome Announc.">
        <title>Draft Genome Sequence of Lysobacter capsici AZ78, a Bacterium Antagonistic to Plant-Pathogenic Oomycetes.</title>
        <authorList>
            <person name="Puopolo G."/>
            <person name="Sonego P."/>
            <person name="Engelen K."/>
            <person name="Pertot I."/>
        </authorList>
    </citation>
    <scope>NUCLEOTIDE SEQUENCE [LARGE SCALE GENOMIC DNA]</scope>
    <source>
        <strain evidence="4 5">AZ78</strain>
    </source>
</reference>
<keyword evidence="1 4" id="KW-0413">Isomerase</keyword>
<accession>A0A120AHF8</accession>
<dbReference type="Gene3D" id="3.20.20.150">
    <property type="entry name" value="Divalent-metal-dependent TIM barrel enzymes"/>
    <property type="match status" value="1"/>
</dbReference>
<dbReference type="PANTHER" id="PTHR43489">
    <property type="entry name" value="ISOMERASE"/>
    <property type="match status" value="1"/>
</dbReference>
<feature type="transmembrane region" description="Helical" evidence="2">
    <location>
        <begin position="39"/>
        <end position="60"/>
    </location>
</feature>
<dbReference type="GO" id="GO:0008903">
    <property type="term" value="F:hydroxypyruvate isomerase activity"/>
    <property type="evidence" value="ECO:0007669"/>
    <property type="project" value="UniProtKB-EC"/>
</dbReference>
<dbReference type="EMBL" id="JAJA02000001">
    <property type="protein sequence ID" value="KWS06097.1"/>
    <property type="molecule type" value="Genomic_DNA"/>
</dbReference>
<dbReference type="InterPro" id="IPR036237">
    <property type="entry name" value="Xyl_isomerase-like_sf"/>
</dbReference>
<evidence type="ECO:0000256" key="1">
    <source>
        <dbReference type="ARBA" id="ARBA00023235"/>
    </source>
</evidence>
<evidence type="ECO:0000256" key="2">
    <source>
        <dbReference type="SAM" id="Phobius"/>
    </source>
</evidence>
<dbReference type="InterPro" id="IPR013022">
    <property type="entry name" value="Xyl_isomerase-like_TIM-brl"/>
</dbReference>
<keyword evidence="2" id="KW-1133">Transmembrane helix</keyword>
<evidence type="ECO:0000313" key="5">
    <source>
        <dbReference type="Proteomes" id="UP000023435"/>
    </source>
</evidence>
<dbReference type="EC" id="5.3.1.22" evidence="4"/>
<organism evidence="4 5">
    <name type="scientific">Lysobacter capsici AZ78</name>
    <dbReference type="NCBI Taxonomy" id="1444315"/>
    <lineage>
        <taxon>Bacteria</taxon>
        <taxon>Pseudomonadati</taxon>
        <taxon>Pseudomonadota</taxon>
        <taxon>Gammaproteobacteria</taxon>
        <taxon>Lysobacterales</taxon>
        <taxon>Lysobacteraceae</taxon>
        <taxon>Lysobacter</taxon>
    </lineage>
</organism>
<evidence type="ECO:0000259" key="3">
    <source>
        <dbReference type="Pfam" id="PF01261"/>
    </source>
</evidence>
<gene>
    <name evidence="4" type="ORF">AZ78_3651</name>
</gene>